<dbReference type="GeneID" id="36408517"/>
<feature type="region of interest" description="Disordered" evidence="2">
    <location>
        <begin position="720"/>
        <end position="795"/>
    </location>
</feature>
<organism evidence="4 5">
    <name type="scientific">Plasmopara halstedii</name>
    <name type="common">Downy mildew of sunflower</name>
    <dbReference type="NCBI Taxonomy" id="4781"/>
    <lineage>
        <taxon>Eukaryota</taxon>
        <taxon>Sar</taxon>
        <taxon>Stramenopiles</taxon>
        <taxon>Oomycota</taxon>
        <taxon>Peronosporomycetes</taxon>
        <taxon>Peronosporales</taxon>
        <taxon>Peronosporaceae</taxon>
        <taxon>Plasmopara</taxon>
    </lineage>
</organism>
<dbReference type="Pfam" id="PF07001">
    <property type="entry name" value="BAT2_N"/>
    <property type="match status" value="1"/>
</dbReference>
<feature type="compositionally biased region" description="Polar residues" evidence="2">
    <location>
        <begin position="516"/>
        <end position="527"/>
    </location>
</feature>
<evidence type="ECO:0000313" key="5">
    <source>
        <dbReference type="Proteomes" id="UP000054928"/>
    </source>
</evidence>
<protein>
    <recommendedName>
        <fullName evidence="3">BAT2 N-terminal domain-containing protein</fullName>
    </recommendedName>
</protein>
<evidence type="ECO:0000259" key="3">
    <source>
        <dbReference type="Pfam" id="PF07001"/>
    </source>
</evidence>
<feature type="region of interest" description="Disordered" evidence="2">
    <location>
        <begin position="516"/>
        <end position="571"/>
    </location>
</feature>
<feature type="compositionally biased region" description="Polar residues" evidence="2">
    <location>
        <begin position="553"/>
        <end position="568"/>
    </location>
</feature>
<feature type="compositionally biased region" description="Low complexity" evidence="2">
    <location>
        <begin position="786"/>
        <end position="795"/>
    </location>
</feature>
<feature type="domain" description="BAT2 N-terminal" evidence="3">
    <location>
        <begin position="4"/>
        <end position="184"/>
    </location>
</feature>
<dbReference type="OrthoDB" id="168487at2759"/>
<feature type="compositionally biased region" description="Basic residues" evidence="2">
    <location>
        <begin position="763"/>
        <end position="782"/>
    </location>
</feature>
<keyword evidence="1" id="KW-0597">Phosphoprotein</keyword>
<keyword evidence="5" id="KW-1185">Reference proteome</keyword>
<evidence type="ECO:0000313" key="4">
    <source>
        <dbReference type="EMBL" id="CEG43253.1"/>
    </source>
</evidence>
<name>A0A0P1AQB2_PLAHL</name>
<sequence length="795" mass="87509">MNKTTNAKPRTKFSSRNLSIVYKAPLRGKPLPDHATGPLQRLNSRMIVLGRTSVAPPAPLNTPSLKKEGQVHNVRVRLVPAGSNWAENAGNTQKAETSKSSIDDVRLTASLTGSVWTPESVAENVHDTTSSVRNKPAAKIAGRWGDDAAERDIGWKSILSRTQTNQEMMEFSNAEDNMQKNHTNVLSSPNHLEHDRLTDRWAQSHHEMPRLNSLLHSYNDLGEERYGFIDHPASKCEDASPCGYNLQNLRISGKKTQHSGAMCSKSNTSIFCGSHTHCNASNPCFDTMATGNQSYSVEADGLAFRNESMLNYLPASTKVSLGTGSITLSSSEQKFARNVIQPENDDWYERDAGSPTDLSDYHGLSHDAERPKMLFDPKTGAMVLASEKRGSAKRKTGGQTSVVNDHSALNSETICKQYNGQSQTSSKRKFMKSTKNGIKSEEMLAAAVENLVMDNSNIMKAMEAVVSTKVCKQLNENVLLADKCKEKRISKPPKGKPIQISLSCRQISNSQHSVACTRTRSRPNNDTMIKREFQKGLRSTADKQEMTDDESSENASMPFTEQEGTSVGLQDHEFETVKSRRAVQREKKEIRERLASMRIGASALYKYSSTSAIPTNKGKHAPDNCGSAVNMQVTSKYCEKSVKTCNNTEKAVKAKKVEHAKQATRPKNKSMSAKADSSEGIDMFVKTLHAVSQEGRAKLIEQVAGEAPVESPGLKKIRVASATKKKREQNSFSYNQLDDRDASTSKAEVKTCTEICDQMSSKTTKRRRPAASAKPKHVRHIYVAKTPASSTSTAA</sequence>
<dbReference type="Proteomes" id="UP000054928">
    <property type="component" value="Unassembled WGS sequence"/>
</dbReference>
<evidence type="ECO:0000256" key="1">
    <source>
        <dbReference type="ARBA" id="ARBA00022553"/>
    </source>
</evidence>
<dbReference type="AlphaFoldDB" id="A0A0P1AQB2"/>
<dbReference type="RefSeq" id="XP_024579622.1">
    <property type="nucleotide sequence ID" value="XM_024729223.1"/>
</dbReference>
<accession>A0A0P1AQB2</accession>
<reference evidence="5" key="1">
    <citation type="submission" date="2014-09" db="EMBL/GenBank/DDBJ databases">
        <authorList>
            <person name="Sharma Rahul"/>
            <person name="Thines Marco"/>
        </authorList>
    </citation>
    <scope>NUCLEOTIDE SEQUENCE [LARGE SCALE GENOMIC DNA]</scope>
</reference>
<feature type="compositionally biased region" description="Basic and acidic residues" evidence="2">
    <location>
        <begin position="528"/>
        <end position="546"/>
    </location>
</feature>
<feature type="compositionally biased region" description="Basic and acidic residues" evidence="2">
    <location>
        <begin position="737"/>
        <end position="751"/>
    </location>
</feature>
<dbReference type="InterPro" id="IPR009738">
    <property type="entry name" value="BAT2_N"/>
</dbReference>
<proteinExistence type="predicted"/>
<dbReference type="EMBL" id="CCYD01000653">
    <property type="protein sequence ID" value="CEG43253.1"/>
    <property type="molecule type" value="Genomic_DNA"/>
</dbReference>
<evidence type="ECO:0000256" key="2">
    <source>
        <dbReference type="SAM" id="MobiDB-lite"/>
    </source>
</evidence>